<sequence length="192" mass="20592">MTRVVVIDPQPAIRAGLAMLLRTEPGLVPVGSAVGARDGLELVSVQRPDVVILDPHLLDADGLGTCRRIRALDPAPRVVLYSADDDPSLPVTARVAGADGLVEKSAPEEELFEAIRVVAGGQTALPALDREQLDAAAHRVDAEDLALLAMLMDRTEPSDVAATLRLDRRKVARRVEKLLGRLRSQPPRSIPT</sequence>
<dbReference type="Gene3D" id="3.40.50.2300">
    <property type="match status" value="1"/>
</dbReference>
<dbReference type="RefSeq" id="WP_270046274.1">
    <property type="nucleotide sequence ID" value="NZ_JAPDOD010000084.1"/>
</dbReference>
<dbReference type="InterPro" id="IPR051015">
    <property type="entry name" value="EvgA-like"/>
</dbReference>
<keyword evidence="1" id="KW-0597">Phosphoprotein</keyword>
<feature type="domain" description="Response regulatory" evidence="2">
    <location>
        <begin position="3"/>
        <end position="119"/>
    </location>
</feature>
<dbReference type="CDD" id="cd17535">
    <property type="entry name" value="REC_NarL-like"/>
    <property type="match status" value="1"/>
</dbReference>
<evidence type="ECO:0000256" key="1">
    <source>
        <dbReference type="PROSITE-ProRule" id="PRU00169"/>
    </source>
</evidence>
<name>A0A9X3N2D4_9ACTN</name>
<proteinExistence type="predicted"/>
<feature type="modified residue" description="4-aspartylphosphate" evidence="1">
    <location>
        <position position="54"/>
    </location>
</feature>
<accession>A0A9X3N2D4</accession>
<reference evidence="3" key="1">
    <citation type="submission" date="2022-10" db="EMBL/GenBank/DDBJ databases">
        <title>The WGS of Solirubrobacter ginsenosidimutans DSM 21036.</title>
        <authorList>
            <person name="Jiang Z."/>
        </authorList>
    </citation>
    <scope>NUCLEOTIDE SEQUENCE</scope>
    <source>
        <strain evidence="3">DSM 21036</strain>
    </source>
</reference>
<dbReference type="PANTHER" id="PTHR45566:SF2">
    <property type="entry name" value="NARL SUBFAMILY"/>
    <property type="match status" value="1"/>
</dbReference>
<evidence type="ECO:0000313" key="3">
    <source>
        <dbReference type="EMBL" id="MDA0167022.1"/>
    </source>
</evidence>
<dbReference type="InterPro" id="IPR001789">
    <property type="entry name" value="Sig_transdc_resp-reg_receiver"/>
</dbReference>
<dbReference type="PROSITE" id="PS50110">
    <property type="entry name" value="RESPONSE_REGULATORY"/>
    <property type="match status" value="1"/>
</dbReference>
<dbReference type="GO" id="GO:0000160">
    <property type="term" value="P:phosphorelay signal transduction system"/>
    <property type="evidence" value="ECO:0007669"/>
    <property type="project" value="InterPro"/>
</dbReference>
<comment type="caution">
    <text evidence="3">The sequence shown here is derived from an EMBL/GenBank/DDBJ whole genome shotgun (WGS) entry which is preliminary data.</text>
</comment>
<dbReference type="EMBL" id="JAPDOD010000084">
    <property type="protein sequence ID" value="MDA0167022.1"/>
    <property type="molecule type" value="Genomic_DNA"/>
</dbReference>
<gene>
    <name evidence="3" type="ORF">OM076_42570</name>
</gene>
<dbReference type="Proteomes" id="UP001149140">
    <property type="component" value="Unassembled WGS sequence"/>
</dbReference>
<keyword evidence="4" id="KW-1185">Reference proteome</keyword>
<dbReference type="SMART" id="SM00448">
    <property type="entry name" value="REC"/>
    <property type="match status" value="1"/>
</dbReference>
<dbReference type="InterPro" id="IPR011006">
    <property type="entry name" value="CheY-like_superfamily"/>
</dbReference>
<dbReference type="SUPFAM" id="SSF52172">
    <property type="entry name" value="CheY-like"/>
    <property type="match status" value="1"/>
</dbReference>
<evidence type="ECO:0000313" key="4">
    <source>
        <dbReference type="Proteomes" id="UP001149140"/>
    </source>
</evidence>
<evidence type="ECO:0000259" key="2">
    <source>
        <dbReference type="PROSITE" id="PS50110"/>
    </source>
</evidence>
<protein>
    <submittedName>
        <fullName evidence="3">Response regulator transcription factor</fullName>
    </submittedName>
</protein>
<dbReference type="PANTHER" id="PTHR45566">
    <property type="entry name" value="HTH-TYPE TRANSCRIPTIONAL REGULATOR YHJB-RELATED"/>
    <property type="match status" value="1"/>
</dbReference>
<organism evidence="3 4">
    <name type="scientific">Solirubrobacter ginsenosidimutans</name>
    <dbReference type="NCBI Taxonomy" id="490573"/>
    <lineage>
        <taxon>Bacteria</taxon>
        <taxon>Bacillati</taxon>
        <taxon>Actinomycetota</taxon>
        <taxon>Thermoleophilia</taxon>
        <taxon>Solirubrobacterales</taxon>
        <taxon>Solirubrobacteraceae</taxon>
        <taxon>Solirubrobacter</taxon>
    </lineage>
</organism>
<dbReference type="InterPro" id="IPR058245">
    <property type="entry name" value="NreC/VraR/RcsB-like_REC"/>
</dbReference>
<dbReference type="Pfam" id="PF00072">
    <property type="entry name" value="Response_reg"/>
    <property type="match status" value="1"/>
</dbReference>
<dbReference type="AlphaFoldDB" id="A0A9X3N2D4"/>